<evidence type="ECO:0000313" key="3">
    <source>
        <dbReference type="Proteomes" id="UP000640614"/>
    </source>
</evidence>
<evidence type="ECO:0000256" key="1">
    <source>
        <dbReference type="SAM" id="Phobius"/>
    </source>
</evidence>
<proteinExistence type="predicted"/>
<dbReference type="Proteomes" id="UP000640614">
    <property type="component" value="Unassembled WGS sequence"/>
</dbReference>
<keyword evidence="1" id="KW-0472">Membrane</keyword>
<organism evidence="2 3">
    <name type="scientific">Flavobacterium hungaricum</name>
    <dbReference type="NCBI Taxonomy" id="2082725"/>
    <lineage>
        <taxon>Bacteria</taxon>
        <taxon>Pseudomonadati</taxon>
        <taxon>Bacteroidota</taxon>
        <taxon>Flavobacteriia</taxon>
        <taxon>Flavobacteriales</taxon>
        <taxon>Flavobacteriaceae</taxon>
        <taxon>Flavobacterium</taxon>
    </lineage>
</organism>
<accession>A0ABR9TFW0</accession>
<dbReference type="RefSeq" id="WP_193845254.1">
    <property type="nucleotide sequence ID" value="NZ_PRDM01000001.1"/>
</dbReference>
<keyword evidence="3" id="KW-1185">Reference proteome</keyword>
<gene>
    <name evidence="2" type="ORF">C4F50_04720</name>
</gene>
<feature type="transmembrane region" description="Helical" evidence="1">
    <location>
        <begin position="98"/>
        <end position="119"/>
    </location>
</feature>
<feature type="transmembrane region" description="Helical" evidence="1">
    <location>
        <begin position="56"/>
        <end position="86"/>
    </location>
</feature>
<protein>
    <submittedName>
        <fullName evidence="2">Uncharacterized protein</fullName>
    </submittedName>
</protein>
<dbReference type="EMBL" id="PRDM01000001">
    <property type="protein sequence ID" value="MBE8724245.1"/>
    <property type="molecule type" value="Genomic_DNA"/>
</dbReference>
<reference evidence="2 3" key="1">
    <citation type="submission" date="2018-07" db="EMBL/GenBank/DDBJ databases">
        <title>Genome assembly of strain KB82.</title>
        <authorList>
            <person name="Kukolya J."/>
            <person name="Horvath B."/>
            <person name="Nagy I."/>
            <person name="Toth A."/>
        </authorList>
    </citation>
    <scope>NUCLEOTIDE SEQUENCE [LARGE SCALE GENOMIC DNA]</scope>
    <source>
        <strain evidence="2 3">Kb82</strain>
    </source>
</reference>
<name>A0ABR9TFW0_9FLAO</name>
<feature type="transmembrane region" description="Helical" evidence="1">
    <location>
        <begin position="15"/>
        <end position="36"/>
    </location>
</feature>
<keyword evidence="1" id="KW-1133">Transmembrane helix</keyword>
<sequence length="157" mass="18735">MNKLGLFLRKNQTQLLYSEVFVFLFFIFLTIIFDLYKNSHKYFNNSDFPLNFDGLFAYTVTILFGLFFFIVIIFPFIFLFQFLFILKFKMLDKEKKALLFALILLYFGVVVSVFSLYSVKQHQNLNDKKAIALIGEYYILSDGSSHFFQSMEKYDHF</sequence>
<keyword evidence="1" id="KW-0812">Transmembrane</keyword>
<comment type="caution">
    <text evidence="2">The sequence shown here is derived from an EMBL/GenBank/DDBJ whole genome shotgun (WGS) entry which is preliminary data.</text>
</comment>
<evidence type="ECO:0000313" key="2">
    <source>
        <dbReference type="EMBL" id="MBE8724245.1"/>
    </source>
</evidence>